<evidence type="ECO:0000259" key="2">
    <source>
        <dbReference type="Pfam" id="PF03008"/>
    </source>
</evidence>
<dbReference type="InterPro" id="IPR036388">
    <property type="entry name" value="WH-like_DNA-bd_sf"/>
</dbReference>
<dbReference type="InterPro" id="IPR036390">
    <property type="entry name" value="WH_DNA-bd_sf"/>
</dbReference>
<name>A0A7Y0EP20_9BIFI</name>
<dbReference type="PANTHER" id="PTHR34704">
    <property type="entry name" value="ATPASE"/>
    <property type="match status" value="1"/>
</dbReference>
<dbReference type="Pfam" id="PF01637">
    <property type="entry name" value="ATPase_2"/>
    <property type="match status" value="1"/>
</dbReference>
<dbReference type="PANTHER" id="PTHR34704:SF1">
    <property type="entry name" value="ATPASE"/>
    <property type="match status" value="1"/>
</dbReference>
<sequence>MFVGRTEELHTLERLYTRPNFQMLVLYGRRRVGKTTLIDEFVRDKPCLYFTAKQQSNALNLRGFSRKVIEFFSFPATSPSFATWSDALDFVSERAHDNKPFVFVFDEFPYAALADKSLPSALQIAIDHGFKTTNVTMILSGSNEGFMSSNVLGSKSPLYGRRTAQIRLLPFDYADAALFLPNTPATQCIEYYATFGGTPYYLSQIDESMSYHDNMLELCFSRSGLLFEEPLMLLRQELREPALYSSILQAIANGSSTLKTIAEHSGVEYSAISKYIATLEGLGLIERIVPFGESPTTSRKGQYRIRDPFFAYWYRFVSDNTDLIESGGGEAAAEESAFTEAFDTYVGQQFETVCTQWLSRANRAKRLPFLATQFGKWWGTDPKTHQQTDIDVLAGNTRTHQLIAGECKWRSRLNVADTIDTLRSRAEIPKGYSERYLALFVKTQELADIARQRDDSILVKCADELFEDR</sequence>
<dbReference type="Proteomes" id="UP000532194">
    <property type="component" value="Unassembled WGS sequence"/>
</dbReference>
<dbReference type="GO" id="GO:0005524">
    <property type="term" value="F:ATP binding"/>
    <property type="evidence" value="ECO:0007669"/>
    <property type="project" value="InterPro"/>
</dbReference>
<proteinExistence type="predicted"/>
<evidence type="ECO:0000259" key="1">
    <source>
        <dbReference type="Pfam" id="PF01637"/>
    </source>
</evidence>
<evidence type="ECO:0000313" key="3">
    <source>
        <dbReference type="EMBL" id="NMM93815.1"/>
    </source>
</evidence>
<gene>
    <name evidence="3" type="ORF">G1C95_1002</name>
</gene>
<reference evidence="3 4" key="1">
    <citation type="submission" date="2020-02" db="EMBL/GenBank/DDBJ databases">
        <title>Characterization of phylogenetic diversity of novel bifidobacterial species isolated in Czech ZOOs.</title>
        <authorList>
            <person name="Lugli G.A."/>
            <person name="Vera N.B."/>
            <person name="Ventura M."/>
        </authorList>
    </citation>
    <scope>NUCLEOTIDE SEQUENCE [LARGE SCALE GENOMIC DNA]</scope>
    <source>
        <strain evidence="3 4">DSM 109957</strain>
    </source>
</reference>
<dbReference type="SUPFAM" id="SSF52540">
    <property type="entry name" value="P-loop containing nucleoside triphosphate hydrolases"/>
    <property type="match status" value="1"/>
</dbReference>
<dbReference type="InterPro" id="IPR027417">
    <property type="entry name" value="P-loop_NTPase"/>
</dbReference>
<dbReference type="CDD" id="cd00090">
    <property type="entry name" value="HTH_ARSR"/>
    <property type="match status" value="1"/>
</dbReference>
<feature type="domain" description="ATPase" evidence="1">
    <location>
        <begin position="2"/>
        <end position="204"/>
    </location>
</feature>
<dbReference type="InterPro" id="IPR004256">
    <property type="entry name" value="DUF234"/>
</dbReference>
<dbReference type="InterPro" id="IPR011579">
    <property type="entry name" value="ATPase_dom"/>
</dbReference>
<accession>A0A7Y0EP20</accession>
<dbReference type="SUPFAM" id="SSF46785">
    <property type="entry name" value="Winged helix' DNA-binding domain"/>
    <property type="match status" value="1"/>
</dbReference>
<keyword evidence="4" id="KW-1185">Reference proteome</keyword>
<dbReference type="InterPro" id="IPR011991">
    <property type="entry name" value="ArsR-like_HTH"/>
</dbReference>
<dbReference type="RefSeq" id="WP_169171873.1">
    <property type="nucleotide sequence ID" value="NZ_JAAIII010000003.1"/>
</dbReference>
<organism evidence="3 4">
    <name type="scientific">Bifidobacterium oedipodis</name>
    <dbReference type="NCBI Taxonomy" id="2675322"/>
    <lineage>
        <taxon>Bacteria</taxon>
        <taxon>Bacillati</taxon>
        <taxon>Actinomycetota</taxon>
        <taxon>Actinomycetes</taxon>
        <taxon>Bifidobacteriales</taxon>
        <taxon>Bifidobacteriaceae</taxon>
        <taxon>Bifidobacterium</taxon>
    </lineage>
</organism>
<dbReference type="EMBL" id="JAAIII010000003">
    <property type="protein sequence ID" value="NMM93815.1"/>
    <property type="molecule type" value="Genomic_DNA"/>
</dbReference>
<dbReference type="Gene3D" id="1.10.10.10">
    <property type="entry name" value="Winged helix-like DNA-binding domain superfamily/Winged helix DNA-binding domain"/>
    <property type="match status" value="1"/>
</dbReference>
<dbReference type="Gene3D" id="3.40.50.300">
    <property type="entry name" value="P-loop containing nucleotide triphosphate hydrolases"/>
    <property type="match status" value="1"/>
</dbReference>
<dbReference type="AlphaFoldDB" id="A0A7Y0EP20"/>
<feature type="domain" description="DUF234" evidence="2">
    <location>
        <begin position="313"/>
        <end position="411"/>
    </location>
</feature>
<comment type="caution">
    <text evidence="3">The sequence shown here is derived from an EMBL/GenBank/DDBJ whole genome shotgun (WGS) entry which is preliminary data.</text>
</comment>
<protein>
    <submittedName>
        <fullName evidence="3">ATPase</fullName>
    </submittedName>
</protein>
<evidence type="ECO:0000313" key="4">
    <source>
        <dbReference type="Proteomes" id="UP000532194"/>
    </source>
</evidence>
<dbReference type="Pfam" id="PF03008">
    <property type="entry name" value="DUF234"/>
    <property type="match status" value="1"/>
</dbReference>